<organism evidence="2">
    <name type="scientific">marine sediment metagenome</name>
    <dbReference type="NCBI Taxonomy" id="412755"/>
    <lineage>
        <taxon>unclassified sequences</taxon>
        <taxon>metagenomes</taxon>
        <taxon>ecological metagenomes</taxon>
    </lineage>
</organism>
<protein>
    <recommendedName>
        <fullName evidence="1">ASCH domain-containing protein</fullName>
    </recommendedName>
</protein>
<dbReference type="InterPro" id="IPR015947">
    <property type="entry name" value="PUA-like_sf"/>
</dbReference>
<dbReference type="SUPFAM" id="SSF88697">
    <property type="entry name" value="PUA domain-like"/>
    <property type="match status" value="1"/>
</dbReference>
<accession>A0A0F9VFB4</accession>
<sequence length="113" mass="13346">MKKHILRFRKIDKGIFDDIKKGLKTIETRAATIKFRNIKKGDTLVFLCDKEKFNKEVIEVKHFKSIDNMAKNLDIKKVMPQISSLKEMKAVYYCFPGYQEKIKKFGLIAVRFK</sequence>
<name>A0A0F9VFB4_9ZZZZ</name>
<proteinExistence type="predicted"/>
<feature type="domain" description="ASCH" evidence="1">
    <location>
        <begin position="13"/>
        <end position="112"/>
    </location>
</feature>
<gene>
    <name evidence="2" type="ORF">LCGC14_0102040</name>
</gene>
<evidence type="ECO:0000313" key="2">
    <source>
        <dbReference type="EMBL" id="KKO02755.1"/>
    </source>
</evidence>
<reference evidence="2" key="1">
    <citation type="journal article" date="2015" name="Nature">
        <title>Complex archaea that bridge the gap between prokaryotes and eukaryotes.</title>
        <authorList>
            <person name="Spang A."/>
            <person name="Saw J.H."/>
            <person name="Jorgensen S.L."/>
            <person name="Zaremba-Niedzwiedzka K."/>
            <person name="Martijn J."/>
            <person name="Lind A.E."/>
            <person name="van Eijk R."/>
            <person name="Schleper C."/>
            <person name="Guy L."/>
            <person name="Ettema T.J."/>
        </authorList>
    </citation>
    <scope>NUCLEOTIDE SEQUENCE</scope>
</reference>
<dbReference type="Pfam" id="PF04266">
    <property type="entry name" value="ASCH"/>
    <property type="match status" value="1"/>
</dbReference>
<evidence type="ECO:0000259" key="1">
    <source>
        <dbReference type="Pfam" id="PF04266"/>
    </source>
</evidence>
<comment type="caution">
    <text evidence="2">The sequence shown here is derived from an EMBL/GenBank/DDBJ whole genome shotgun (WGS) entry which is preliminary data.</text>
</comment>
<dbReference type="InterPro" id="IPR007374">
    <property type="entry name" value="ASCH_domain"/>
</dbReference>
<dbReference type="AlphaFoldDB" id="A0A0F9VFB4"/>
<dbReference type="EMBL" id="LAZR01000029">
    <property type="protein sequence ID" value="KKO02755.1"/>
    <property type="molecule type" value="Genomic_DNA"/>
</dbReference>
<dbReference type="Gene3D" id="2.30.130.30">
    <property type="entry name" value="Hypothetical protein"/>
    <property type="match status" value="1"/>
</dbReference>